<evidence type="ECO:0000256" key="1">
    <source>
        <dbReference type="SAM" id="MobiDB-lite"/>
    </source>
</evidence>
<keyword evidence="2" id="KW-1133">Transmembrane helix</keyword>
<protein>
    <submittedName>
        <fullName evidence="3">Uncharacterized protein</fullName>
    </submittedName>
</protein>
<dbReference type="AlphaFoldDB" id="A0A4Q9MGX4"/>
<sequence>MPPSTWACVVTVDADASSYQLGPPHDDPSTPLRAASQDGGTRAPPARTSGVRALGSSSTTTVQDRLWGDFGPGGIGSSAPDSMSNDRVAFGCSSPYPTPQFESLAFGSICTFNCLLNTPKHLTVAIDQNLSGLEFHDDRLEICEHQGIVGTDAFQDCGGVDSSPGGRDPSPPRDVSSWWWYTTGFFHSLENCDCFGQGMSGLSPLGFTSQTGISPFSVKRVSCWYSYRGLVNYVDISLTTIMKGYLHKRRKSRTALTRVILFSCTRIIWVTSISTALSMLAQAVDSVPWFAGICTQSILVPIDIRLRSHIYAFRFTGRSAPRVDLILALIRALLIFNILLLIVLQQPTLHDLMTGDTASQILTPISSVLVSHFMLNLQDTYKRSSEICVWDNSLCASQSIISSGLSFVPALGSIAAHIDDTVLETLVAEIDNSSYVLAENTRWKVHVPEESCISHDVKHVDDLTHTPRDRLYVPLHYYAPRAEPGPAPPEVFVDVLDFEQRGFPRMAWEISDVVDDVTRLQNYLLPLITSDKAEGEGKAFNITSWVETGATYYPRGLTELT</sequence>
<name>A0A4Q9MGX4_9APHY</name>
<feature type="transmembrane region" description="Helical" evidence="2">
    <location>
        <begin position="325"/>
        <end position="345"/>
    </location>
</feature>
<keyword evidence="2" id="KW-0812">Transmembrane</keyword>
<evidence type="ECO:0000313" key="3">
    <source>
        <dbReference type="EMBL" id="TBU26704.1"/>
    </source>
</evidence>
<evidence type="ECO:0000256" key="2">
    <source>
        <dbReference type="SAM" id="Phobius"/>
    </source>
</evidence>
<feature type="transmembrane region" description="Helical" evidence="2">
    <location>
        <begin position="259"/>
        <end position="281"/>
    </location>
</feature>
<reference evidence="3" key="1">
    <citation type="submission" date="2019-01" db="EMBL/GenBank/DDBJ databases">
        <title>Draft genome sequences of three monokaryotic isolates of the white-rot basidiomycete fungus Dichomitus squalens.</title>
        <authorList>
            <consortium name="DOE Joint Genome Institute"/>
            <person name="Lopez S.C."/>
            <person name="Andreopoulos B."/>
            <person name="Pangilinan J."/>
            <person name="Lipzen A."/>
            <person name="Riley R."/>
            <person name="Ahrendt S."/>
            <person name="Ng V."/>
            <person name="Barry K."/>
            <person name="Daum C."/>
            <person name="Grigoriev I.V."/>
            <person name="Hilden K.S."/>
            <person name="Makela M.R."/>
            <person name="de Vries R.P."/>
        </authorList>
    </citation>
    <scope>NUCLEOTIDE SEQUENCE [LARGE SCALE GENOMIC DNA]</scope>
    <source>
        <strain evidence="3">OM18370.1</strain>
    </source>
</reference>
<dbReference type="EMBL" id="ML143442">
    <property type="protein sequence ID" value="TBU26704.1"/>
    <property type="molecule type" value="Genomic_DNA"/>
</dbReference>
<accession>A0A4Q9MGX4</accession>
<feature type="region of interest" description="Disordered" evidence="1">
    <location>
        <begin position="18"/>
        <end position="58"/>
    </location>
</feature>
<dbReference type="Proteomes" id="UP000292957">
    <property type="component" value="Unassembled WGS sequence"/>
</dbReference>
<keyword evidence="2" id="KW-0472">Membrane</keyword>
<organism evidence="3">
    <name type="scientific">Dichomitus squalens</name>
    <dbReference type="NCBI Taxonomy" id="114155"/>
    <lineage>
        <taxon>Eukaryota</taxon>
        <taxon>Fungi</taxon>
        <taxon>Dikarya</taxon>
        <taxon>Basidiomycota</taxon>
        <taxon>Agaricomycotina</taxon>
        <taxon>Agaricomycetes</taxon>
        <taxon>Polyporales</taxon>
        <taxon>Polyporaceae</taxon>
        <taxon>Dichomitus</taxon>
    </lineage>
</organism>
<proteinExistence type="predicted"/>
<gene>
    <name evidence="3" type="ORF">BD311DRAFT_847431</name>
</gene>